<evidence type="ECO:0000256" key="1">
    <source>
        <dbReference type="ARBA" id="ARBA00004477"/>
    </source>
</evidence>
<evidence type="ECO:0000313" key="10">
    <source>
        <dbReference type="EMBL" id="GMM45196.1"/>
    </source>
</evidence>
<dbReference type="InterPro" id="IPR009582">
    <property type="entry name" value="Spc2/SPCS2"/>
</dbReference>
<dbReference type="PANTHER" id="PTHR13085">
    <property type="entry name" value="MICROSOMAL SIGNAL PEPTIDASE 25 KDA SUBUNIT"/>
    <property type="match status" value="1"/>
</dbReference>
<dbReference type="GO" id="GO:0045047">
    <property type="term" value="P:protein targeting to ER"/>
    <property type="evidence" value="ECO:0007669"/>
    <property type="project" value="TreeGrafter"/>
</dbReference>
<evidence type="ECO:0000256" key="2">
    <source>
        <dbReference type="ARBA" id="ARBA00007324"/>
    </source>
</evidence>
<evidence type="ECO:0000256" key="9">
    <source>
        <dbReference type="SAM" id="Phobius"/>
    </source>
</evidence>
<keyword evidence="6 9" id="KW-1133">Transmembrane helix</keyword>
<dbReference type="PANTHER" id="PTHR13085:SF0">
    <property type="entry name" value="SIGNAL PEPTIDASE COMPLEX SUBUNIT 2"/>
    <property type="match status" value="1"/>
</dbReference>
<dbReference type="GO" id="GO:0005787">
    <property type="term" value="C:signal peptidase complex"/>
    <property type="evidence" value="ECO:0007669"/>
    <property type="project" value="InterPro"/>
</dbReference>
<evidence type="ECO:0000256" key="8">
    <source>
        <dbReference type="ARBA" id="ARBA00045608"/>
    </source>
</evidence>
<organism evidence="10 11">
    <name type="scientific">Pichia kluyveri</name>
    <name type="common">Yeast</name>
    <dbReference type="NCBI Taxonomy" id="36015"/>
    <lineage>
        <taxon>Eukaryota</taxon>
        <taxon>Fungi</taxon>
        <taxon>Dikarya</taxon>
        <taxon>Ascomycota</taxon>
        <taxon>Saccharomycotina</taxon>
        <taxon>Pichiomycetes</taxon>
        <taxon>Pichiales</taxon>
        <taxon>Pichiaceae</taxon>
        <taxon>Pichia</taxon>
    </lineage>
</organism>
<accession>A0AAV5R131</accession>
<protein>
    <recommendedName>
        <fullName evidence="3">Signal peptidase complex subunit 2</fullName>
    </recommendedName>
</protein>
<evidence type="ECO:0000256" key="6">
    <source>
        <dbReference type="ARBA" id="ARBA00022989"/>
    </source>
</evidence>
<evidence type="ECO:0000256" key="7">
    <source>
        <dbReference type="ARBA" id="ARBA00023136"/>
    </source>
</evidence>
<feature type="transmembrane region" description="Helical" evidence="9">
    <location>
        <begin position="42"/>
        <end position="59"/>
    </location>
</feature>
<comment type="subcellular location">
    <subcellularLocation>
        <location evidence="1">Endoplasmic reticulum membrane</location>
        <topology evidence="1">Multi-pass membrane protein</topology>
    </subcellularLocation>
</comment>
<dbReference type="EMBL" id="BTGB01000002">
    <property type="protein sequence ID" value="GMM45196.1"/>
    <property type="molecule type" value="Genomic_DNA"/>
</dbReference>
<keyword evidence="4 9" id="KW-0812">Transmembrane</keyword>
<feature type="transmembrane region" description="Helical" evidence="9">
    <location>
        <begin position="71"/>
        <end position="92"/>
    </location>
</feature>
<dbReference type="AlphaFoldDB" id="A0AAV5R131"/>
<keyword evidence="5" id="KW-0256">Endoplasmic reticulum</keyword>
<dbReference type="Proteomes" id="UP001378960">
    <property type="component" value="Unassembled WGS sequence"/>
</dbReference>
<comment type="caution">
    <text evidence="10">The sequence shown here is derived from an EMBL/GenBank/DDBJ whole genome shotgun (WGS) entry which is preliminary data.</text>
</comment>
<proteinExistence type="inferred from homology"/>
<evidence type="ECO:0000256" key="3">
    <source>
        <dbReference type="ARBA" id="ARBA00017057"/>
    </source>
</evidence>
<reference evidence="10 11" key="1">
    <citation type="journal article" date="2023" name="Elife">
        <title>Identification of key yeast species and microbe-microbe interactions impacting larval growth of Drosophila in the wild.</title>
        <authorList>
            <person name="Mure A."/>
            <person name="Sugiura Y."/>
            <person name="Maeda R."/>
            <person name="Honda K."/>
            <person name="Sakurai N."/>
            <person name="Takahashi Y."/>
            <person name="Watada M."/>
            <person name="Katoh T."/>
            <person name="Gotoh A."/>
            <person name="Gotoh Y."/>
            <person name="Taniguchi I."/>
            <person name="Nakamura K."/>
            <person name="Hayashi T."/>
            <person name="Katayama T."/>
            <person name="Uemura T."/>
            <person name="Hattori Y."/>
        </authorList>
    </citation>
    <scope>NUCLEOTIDE SEQUENCE [LARGE SCALE GENOMIC DNA]</scope>
    <source>
        <strain evidence="10 11">PK-24</strain>
    </source>
</reference>
<evidence type="ECO:0000256" key="4">
    <source>
        <dbReference type="ARBA" id="ARBA00022692"/>
    </source>
</evidence>
<comment type="function">
    <text evidence="8">Component of the signal peptidase complex (SPC) which catalyzes the cleavage of N-terminal signal sequences from nascent proteins as they are translocated into the lumen of the endoplasmic reticulum. Enhances the enzymatic activity of SPC and facilitates the interactions between different components of the translocation site.</text>
</comment>
<dbReference type="GO" id="GO:0006465">
    <property type="term" value="P:signal peptide processing"/>
    <property type="evidence" value="ECO:0007669"/>
    <property type="project" value="InterPro"/>
</dbReference>
<sequence>MSFNKVSINSVPAMRAEADEHLGDVFETLGYTESFKYSDTKLILGYSSVALAGLMYYLEKKFKNDFTDKTYVSYLQLAVVSFFIVQFVLYCFTKFVEKGVKYHGSKKNKSISVFTSTKSKFDPNYNITLKLDGNTHKTTIPVNELFFDDGFLSIDAFKSKITGFVESFDKSK</sequence>
<name>A0AAV5R131_PICKL</name>
<gene>
    <name evidence="10" type="ORF">DAPK24_017710</name>
</gene>
<dbReference type="Pfam" id="PF06703">
    <property type="entry name" value="SPC25"/>
    <property type="match status" value="1"/>
</dbReference>
<keyword evidence="7 9" id="KW-0472">Membrane</keyword>
<keyword evidence="11" id="KW-1185">Reference proteome</keyword>
<evidence type="ECO:0000313" key="11">
    <source>
        <dbReference type="Proteomes" id="UP001378960"/>
    </source>
</evidence>
<evidence type="ECO:0000256" key="5">
    <source>
        <dbReference type="ARBA" id="ARBA00022824"/>
    </source>
</evidence>
<comment type="similarity">
    <text evidence="2">Belongs to the SPCS2 family.</text>
</comment>